<sequence>MDLLLQLLVLILCMIHTMSYPASMQFPCCSGSQHLVALMEQYANTFNLDMASDKHSFCSTAHQAVVEIKNALINSTMPDCESPAGGGAKMMQQIDAHLYASNRKYNDDDECAYSVGFISAMFEFASSASAHTDQSFSKSDPTKLTLKFDQQIGIIGELCNCLNIDIGIVLFRMPRQGKTDVSNK</sequence>
<evidence type="ECO:0000313" key="2">
    <source>
        <dbReference type="EMBL" id="KAL3099709.1"/>
    </source>
</evidence>
<reference evidence="2 3" key="1">
    <citation type="submission" date="2024-10" db="EMBL/GenBank/DDBJ databases">
        <authorList>
            <person name="Kim D."/>
        </authorList>
    </citation>
    <scope>NUCLEOTIDE SEQUENCE [LARGE SCALE GENOMIC DNA]</scope>
    <source>
        <strain evidence="2">Taebaek</strain>
    </source>
</reference>
<evidence type="ECO:0000256" key="1">
    <source>
        <dbReference type="SAM" id="SignalP"/>
    </source>
</evidence>
<feature type="chain" id="PRO_5044842472" description="Gland protein" evidence="1">
    <location>
        <begin position="20"/>
        <end position="184"/>
    </location>
</feature>
<organism evidence="2 3">
    <name type="scientific">Heterodera schachtii</name>
    <name type="common">Sugarbeet cyst nematode worm</name>
    <name type="synonym">Tylenchus schachtii</name>
    <dbReference type="NCBI Taxonomy" id="97005"/>
    <lineage>
        <taxon>Eukaryota</taxon>
        <taxon>Metazoa</taxon>
        <taxon>Ecdysozoa</taxon>
        <taxon>Nematoda</taxon>
        <taxon>Chromadorea</taxon>
        <taxon>Rhabditida</taxon>
        <taxon>Tylenchina</taxon>
        <taxon>Tylenchomorpha</taxon>
        <taxon>Tylenchoidea</taxon>
        <taxon>Heteroderidae</taxon>
        <taxon>Heteroderinae</taxon>
        <taxon>Heterodera</taxon>
    </lineage>
</organism>
<evidence type="ECO:0000313" key="3">
    <source>
        <dbReference type="Proteomes" id="UP001620645"/>
    </source>
</evidence>
<keyword evidence="3" id="KW-1185">Reference proteome</keyword>
<gene>
    <name evidence="2" type="ORF">niasHS_003164</name>
</gene>
<proteinExistence type="predicted"/>
<accession>A0ABD2KAC9</accession>
<name>A0ABD2KAC9_HETSC</name>
<keyword evidence="1" id="KW-0732">Signal</keyword>
<feature type="signal peptide" evidence="1">
    <location>
        <begin position="1"/>
        <end position="19"/>
    </location>
</feature>
<dbReference type="Proteomes" id="UP001620645">
    <property type="component" value="Unassembled WGS sequence"/>
</dbReference>
<dbReference type="AlphaFoldDB" id="A0ABD2KAC9"/>
<dbReference type="EMBL" id="JBICCN010000039">
    <property type="protein sequence ID" value="KAL3099709.1"/>
    <property type="molecule type" value="Genomic_DNA"/>
</dbReference>
<comment type="caution">
    <text evidence="2">The sequence shown here is derived from an EMBL/GenBank/DDBJ whole genome shotgun (WGS) entry which is preliminary data.</text>
</comment>
<protein>
    <recommendedName>
        <fullName evidence="4">Gland protein</fullName>
    </recommendedName>
</protein>
<evidence type="ECO:0008006" key="4">
    <source>
        <dbReference type="Google" id="ProtNLM"/>
    </source>
</evidence>